<dbReference type="RefSeq" id="WP_017824917.1">
    <property type="nucleotide sequence ID" value="NZ_KB403093.1"/>
</dbReference>
<evidence type="ECO:0000313" key="4">
    <source>
        <dbReference type="Proteomes" id="UP000019754"/>
    </source>
</evidence>
<evidence type="ECO:0000256" key="1">
    <source>
        <dbReference type="SAM" id="MobiDB-lite"/>
    </source>
</evidence>
<reference evidence="3 4" key="1">
    <citation type="journal article" date="2013" name="Genome Announc.">
        <title>Draft genome sequence of an Actinobacterium, Brachybacterium muris strain UCD-AY4.</title>
        <authorList>
            <person name="Lo J.R."/>
            <person name="Lang J.M."/>
            <person name="Darling A.E."/>
            <person name="Eisen J.A."/>
            <person name="Coil D.A."/>
        </authorList>
    </citation>
    <scope>NUCLEOTIDE SEQUENCE [LARGE SCALE GENOMIC DNA]</scope>
    <source>
        <strain evidence="3 4">UCD-AY4</strain>
    </source>
</reference>
<name>A0A022KY48_9MICO</name>
<evidence type="ECO:0000256" key="2">
    <source>
        <dbReference type="SAM" id="Phobius"/>
    </source>
</evidence>
<dbReference type="EMBL" id="AORC01000007">
    <property type="protein sequence ID" value="EYT49746.1"/>
    <property type="molecule type" value="Genomic_DNA"/>
</dbReference>
<keyword evidence="4" id="KW-1185">Reference proteome</keyword>
<dbReference type="HOGENOM" id="CLU_179100_0_0_11"/>
<evidence type="ECO:0000313" key="3">
    <source>
        <dbReference type="EMBL" id="EYT49746.1"/>
    </source>
</evidence>
<comment type="caution">
    <text evidence="3">The sequence shown here is derived from an EMBL/GenBank/DDBJ whole genome shotgun (WGS) entry which is preliminary data.</text>
</comment>
<feature type="transmembrane region" description="Helical" evidence="2">
    <location>
        <begin position="27"/>
        <end position="49"/>
    </location>
</feature>
<dbReference type="Proteomes" id="UP000019754">
    <property type="component" value="Unassembled WGS sequence"/>
</dbReference>
<feature type="compositionally biased region" description="Low complexity" evidence="1">
    <location>
        <begin position="83"/>
        <end position="93"/>
    </location>
</feature>
<keyword evidence="2" id="KW-0472">Membrane</keyword>
<organism evidence="3 4">
    <name type="scientific">Brachybacterium muris UCD-AY4</name>
    <dbReference type="NCBI Taxonomy" id="1249481"/>
    <lineage>
        <taxon>Bacteria</taxon>
        <taxon>Bacillati</taxon>
        <taxon>Actinomycetota</taxon>
        <taxon>Actinomycetes</taxon>
        <taxon>Micrococcales</taxon>
        <taxon>Dermabacteraceae</taxon>
        <taxon>Brachybacterium</taxon>
    </lineage>
</organism>
<keyword evidence="2" id="KW-1133">Transmembrane helix</keyword>
<keyword evidence="2" id="KW-0812">Transmembrane</keyword>
<gene>
    <name evidence="3" type="ORF">D641_0106905</name>
</gene>
<dbReference type="OrthoDB" id="6001663at2"/>
<protein>
    <submittedName>
        <fullName evidence="3">Uncharacterized protein</fullName>
    </submittedName>
</protein>
<dbReference type="STRING" id="1249481.D641_0106905"/>
<feature type="region of interest" description="Disordered" evidence="1">
    <location>
        <begin position="72"/>
        <end position="109"/>
    </location>
</feature>
<sequence length="109" mass="11989">MLPLLADAATAADPVAAIILAGSGDSAVAGLLFPFVAGPAVFALVYGGIYRYYRNTDKRHYFERESEVAVGNLRTGDRRRGSNNRQRSRSMSGANQDDHLQRVHRIRVQ</sequence>
<proteinExistence type="predicted"/>
<accession>A0A022KY48</accession>
<dbReference type="AlphaFoldDB" id="A0A022KY48"/>